<protein>
    <recommendedName>
        <fullName evidence="3">CobQ/CobB/MinD/ParA nucleotide binding domain-containing protein</fullName>
    </recommendedName>
</protein>
<keyword evidence="2" id="KW-1185">Reference proteome</keyword>
<dbReference type="AlphaFoldDB" id="D7BL69"/>
<dbReference type="STRING" id="644284.Arch_1717"/>
<reference evidence="1 2" key="1">
    <citation type="journal article" date="2010" name="Stand. Genomic Sci.">
        <title>Complete genome sequence of Arcanobacterium haemolyticum type strain (11018).</title>
        <authorList>
            <person name="Yasawong M."/>
            <person name="Teshima H."/>
            <person name="Lapidus A."/>
            <person name="Nolan M."/>
            <person name="Lucas S."/>
            <person name="Glavina Del Rio T."/>
            <person name="Tice H."/>
            <person name="Cheng J."/>
            <person name="Bruce D."/>
            <person name="Detter C."/>
            <person name="Tapia R."/>
            <person name="Han C."/>
            <person name="Goodwin L."/>
            <person name="Pitluck S."/>
            <person name="Liolios K."/>
            <person name="Ivanova N."/>
            <person name="Mavromatis K."/>
            <person name="Mikhailova N."/>
            <person name="Pati A."/>
            <person name="Chen A."/>
            <person name="Palaniappan K."/>
            <person name="Land M."/>
            <person name="Hauser L."/>
            <person name="Chang Y."/>
            <person name="Jeffries C."/>
            <person name="Rohde M."/>
            <person name="Sikorski J."/>
            <person name="Pukall R."/>
            <person name="Goker M."/>
            <person name="Woyke T."/>
            <person name="Bristow J."/>
            <person name="Eisen J."/>
            <person name="Markowitz V."/>
            <person name="Hugenholtz P."/>
            <person name="Kyrpides N."/>
            <person name="Klenk H."/>
        </authorList>
    </citation>
    <scope>NUCLEOTIDE SEQUENCE [LARGE SCALE GENOMIC DNA]</scope>
    <source>
        <strain evidence="2">ATCC 9345 / DSM 20595 / CCUG 17215 / LMG 16163 / NBRC 15585 / NCTC 8452 / 11018</strain>
    </source>
</reference>
<evidence type="ECO:0000313" key="1">
    <source>
        <dbReference type="EMBL" id="ADH93399.1"/>
    </source>
</evidence>
<dbReference type="Gene3D" id="3.40.50.300">
    <property type="entry name" value="P-loop containing nucleotide triphosphate hydrolases"/>
    <property type="match status" value="1"/>
</dbReference>
<accession>D7BL69</accession>
<name>D7BL69_ARCHD</name>
<sequence length="338" mass="36803">MRTTTRRATPELELVSVLYRGNDARIEKELRRLSDLVGLDFQAVSRDDRSVDGVLRFHSDGLDPYEVEASFHAMFAPFFAAGVARFHVRDEAADVMALMSAVGVTVRGNIVGVFGAHGGAGATMVAAWLARLVDSGPVALVDLNVCSESWEARFGLSEDATTRADVGSRRGALLPGKLADSLEEWHGVRMLPAGRDGGMGVGDWGQRVVTALAQVHAWTFVDMGVLGANVECQREWATWCDVVVVVTHGSTADLHECRGKLAHLQGICEPIVVANEVGSTLEADHAATVLDWRAVFPVRFLRSSQSDSEHGVMPGDRTRCRTAKDMTRLWHVIRETVE</sequence>
<proteinExistence type="predicted"/>
<dbReference type="HOGENOM" id="CLU_772999_0_0_11"/>
<dbReference type="SUPFAM" id="SSF52540">
    <property type="entry name" value="P-loop containing nucleoside triphosphate hydrolases"/>
    <property type="match status" value="1"/>
</dbReference>
<evidence type="ECO:0000313" key="2">
    <source>
        <dbReference type="Proteomes" id="UP000000376"/>
    </source>
</evidence>
<organism evidence="1 2">
    <name type="scientific">Arcanobacterium haemolyticum (strain ATCC 9345 / DSM 20595 / CCM 5947 / CCUG 17215 / LMG 16163 / NBRC 15585 / NCTC 8452 / 11018)</name>
    <dbReference type="NCBI Taxonomy" id="644284"/>
    <lineage>
        <taxon>Bacteria</taxon>
        <taxon>Bacillati</taxon>
        <taxon>Actinomycetota</taxon>
        <taxon>Actinomycetes</taxon>
        <taxon>Actinomycetales</taxon>
        <taxon>Actinomycetaceae</taxon>
        <taxon>Arcanobacterium</taxon>
    </lineage>
</organism>
<dbReference type="OrthoDB" id="3252838at2"/>
<dbReference type="RefSeq" id="WP_013170885.1">
    <property type="nucleotide sequence ID" value="NC_014218.1"/>
</dbReference>
<dbReference type="eggNOG" id="COG0455">
    <property type="taxonomic scope" value="Bacteria"/>
</dbReference>
<dbReference type="InterPro" id="IPR027417">
    <property type="entry name" value="P-loop_NTPase"/>
</dbReference>
<dbReference type="Proteomes" id="UP000000376">
    <property type="component" value="Chromosome"/>
</dbReference>
<dbReference type="KEGG" id="ahe:Arch_1717"/>
<gene>
    <name evidence="1" type="ordered locus">Arch_1717</name>
</gene>
<dbReference type="EMBL" id="CP002045">
    <property type="protein sequence ID" value="ADH93399.1"/>
    <property type="molecule type" value="Genomic_DNA"/>
</dbReference>
<evidence type="ECO:0008006" key="3">
    <source>
        <dbReference type="Google" id="ProtNLM"/>
    </source>
</evidence>